<dbReference type="GeneID" id="5065946"/>
<dbReference type="EMBL" id="EU427470">
    <property type="protein sequence ID" value="ACD46610.1"/>
    <property type="molecule type" value="Genomic_DNA"/>
</dbReference>
<reference evidence="4" key="2">
    <citation type="journal article" date="2008" name="Curr. Genet.">
        <title>Mitochondrial haplotype determination in the oomycete plant pathogen Phytophthora ramorum.</title>
        <authorList>
            <person name="Martin F.N."/>
        </authorList>
    </citation>
    <scope>NUCLEOTIDE SEQUENCE</scope>
    <source>
        <strain evidence="4">CBS 101553</strain>
    </source>
</reference>
<dbReference type="EMBL" id="DQ832718">
    <property type="protein sequence ID" value="ABG54109.1"/>
    <property type="molecule type" value="Genomic_DNA"/>
</dbReference>
<feature type="coiled-coil region" evidence="1">
    <location>
        <begin position="39"/>
        <end position="66"/>
    </location>
</feature>
<evidence type="ECO:0000313" key="3">
    <source>
        <dbReference type="EMBL" id="ABG54093.1"/>
    </source>
</evidence>
<keyword evidence="2" id="KW-1133">Transmembrane helix</keyword>
<dbReference type="EMBL" id="EU427470">
    <property type="protein sequence ID" value="ACD46625.1"/>
    <property type="molecule type" value="Genomic_DNA"/>
</dbReference>
<keyword evidence="2" id="KW-0472">Membrane</keyword>
<protein>
    <submittedName>
        <fullName evidence="3">Orf176</fullName>
    </submittedName>
</protein>
<keyword evidence="1" id="KW-0175">Coiled coil</keyword>
<feature type="transmembrane region" description="Helical" evidence="2">
    <location>
        <begin position="68"/>
        <end position="88"/>
    </location>
</feature>
<gene>
    <name evidence="3" type="primary">orf176</name>
</gene>
<keyword evidence="3" id="KW-0496">Mitochondrion</keyword>
<sequence>MEFIIRILKKILIFSFFESETNDDFVGEEELNTSKLNDLTEKDNNNQQVNQQVNQQEKITNKLEKNKISYYKIVTVLIIFLGFLYINVYTGTSIDFKTEELQVLLDQLVEIVNSDLFRDIFSNIQKILDDPQAKNVNLYVLKEIHSFFLTDSSRVTDSEEFNRIMKKIIKILSTFF</sequence>
<dbReference type="EMBL" id="DQ832718">
    <property type="protein sequence ID" value="ABG54093.1"/>
    <property type="molecule type" value="Genomic_DNA"/>
</dbReference>
<proteinExistence type="predicted"/>
<dbReference type="GeneID" id="5065944"/>
<reference evidence="3" key="1">
    <citation type="journal article" date="2007" name="Curr. Genet.">
        <title>Mitochondrial genome sequences and comparative genomics of Phytophthora ramorum and P. sojae.</title>
        <authorList>
            <person name="Martin F.N."/>
            <person name="Bensasson D."/>
            <person name="Tyler B.M."/>
            <person name="Boore J.L."/>
        </authorList>
    </citation>
    <scope>NUCLEOTIDE SEQUENCE</scope>
    <source>
        <strain evidence="3">Pr-102</strain>
    </source>
</reference>
<name>A4ZHC3_PHYRM</name>
<geneLocation type="mitochondrion" evidence="3"/>
<evidence type="ECO:0000256" key="1">
    <source>
        <dbReference type="SAM" id="Coils"/>
    </source>
</evidence>
<evidence type="ECO:0000313" key="4">
    <source>
        <dbReference type="EMBL" id="ACD46610.1"/>
    </source>
</evidence>
<dbReference type="RefSeq" id="YP_001165341.1">
    <property type="nucleotide sequence ID" value="NC_009384.1"/>
</dbReference>
<dbReference type="RefSeq" id="YP_001165358.1">
    <property type="nucleotide sequence ID" value="NC_009384.1"/>
</dbReference>
<keyword evidence="2" id="KW-0812">Transmembrane</keyword>
<evidence type="ECO:0000256" key="2">
    <source>
        <dbReference type="SAM" id="Phobius"/>
    </source>
</evidence>
<organism evidence="3">
    <name type="scientific">Phytophthora ramorum</name>
    <name type="common">Sudden oak death agent</name>
    <dbReference type="NCBI Taxonomy" id="164328"/>
    <lineage>
        <taxon>Eukaryota</taxon>
        <taxon>Sar</taxon>
        <taxon>Stramenopiles</taxon>
        <taxon>Oomycota</taxon>
        <taxon>Peronosporomycetes</taxon>
        <taxon>Peronosporales</taxon>
        <taxon>Peronosporaceae</taxon>
        <taxon>Phytophthora</taxon>
    </lineage>
</organism>
<dbReference type="AlphaFoldDB" id="A4ZHC3"/>
<accession>A4ZHC3</accession>